<keyword evidence="5" id="KW-0067">ATP-binding</keyword>
<dbReference type="SMART" id="SM00382">
    <property type="entry name" value="AAA"/>
    <property type="match status" value="1"/>
</dbReference>
<evidence type="ECO:0000313" key="8">
    <source>
        <dbReference type="Proteomes" id="UP000094849"/>
    </source>
</evidence>
<dbReference type="InterPro" id="IPR003439">
    <property type="entry name" value="ABC_transporter-like_ATP-bd"/>
</dbReference>
<proteinExistence type="inferred from homology"/>
<gene>
    <name evidence="7" type="ORF">A3196_16585</name>
</gene>
<dbReference type="AlphaFoldDB" id="A0A1E2UTY2"/>
<comment type="similarity">
    <text evidence="1">Belongs to the ABC transporter superfamily.</text>
</comment>
<dbReference type="RefSeq" id="WP_069024790.1">
    <property type="nucleotide sequence ID" value="NZ_LVJZ01000003.1"/>
</dbReference>
<dbReference type="GO" id="GO:0005524">
    <property type="term" value="F:ATP binding"/>
    <property type="evidence" value="ECO:0007669"/>
    <property type="project" value="UniProtKB-KW"/>
</dbReference>
<comment type="caution">
    <text evidence="7">The sequence shown here is derived from an EMBL/GenBank/DDBJ whole genome shotgun (WGS) entry which is preliminary data.</text>
</comment>
<dbReference type="PROSITE" id="PS50893">
    <property type="entry name" value="ABC_TRANSPORTER_2"/>
    <property type="match status" value="1"/>
</dbReference>
<dbReference type="PANTHER" id="PTHR42711:SF5">
    <property type="entry name" value="ABC TRANSPORTER ATP-BINDING PROTEIN NATA"/>
    <property type="match status" value="1"/>
</dbReference>
<evidence type="ECO:0000259" key="6">
    <source>
        <dbReference type="PROSITE" id="PS50893"/>
    </source>
</evidence>
<dbReference type="InterPro" id="IPR027417">
    <property type="entry name" value="P-loop_NTPase"/>
</dbReference>
<organism evidence="7 8">
    <name type="scientific">Candidatus Thiodiazotropha endoloripes</name>
    <dbReference type="NCBI Taxonomy" id="1818881"/>
    <lineage>
        <taxon>Bacteria</taxon>
        <taxon>Pseudomonadati</taxon>
        <taxon>Pseudomonadota</taxon>
        <taxon>Gammaproteobacteria</taxon>
        <taxon>Chromatiales</taxon>
        <taxon>Sedimenticolaceae</taxon>
        <taxon>Candidatus Thiodiazotropha</taxon>
    </lineage>
</organism>
<protein>
    <recommendedName>
        <fullName evidence="6">ABC transporter domain-containing protein</fullName>
    </recommendedName>
</protein>
<feature type="domain" description="ABC transporter" evidence="6">
    <location>
        <begin position="13"/>
        <end position="243"/>
    </location>
</feature>
<dbReference type="InterPro" id="IPR050763">
    <property type="entry name" value="ABC_transporter_ATP-binding"/>
</dbReference>
<dbReference type="SUPFAM" id="SSF52540">
    <property type="entry name" value="P-loop containing nucleoside triphosphate hydrolases"/>
    <property type="match status" value="1"/>
</dbReference>
<dbReference type="InterPro" id="IPR003593">
    <property type="entry name" value="AAA+_ATPase"/>
</dbReference>
<keyword evidence="4" id="KW-0547">Nucleotide-binding</keyword>
<sequence>MSAVIQNNPKPLLAAHGLVKHFGSTRVVDGVDLQCRSGEILGMLGANGAGKTTTLRLCYGFLQPDEGSVFIDGVERQKDPDGVNRQIGVCTQDDTFDTDFTVRDNLLWFGHYFRPRPTDLESRVKELLDRFDLTRYAKAKPDTLSGGYRRRLMIARALVHQPKVLFLDEPTTGLDPQARMAVWELVDGLRNEGLGIVLTTHYMDEAERLSDNLLVLKEGQVVSVGAPRTVLGDLVGEHVVVLDAKIPQAEMIESWLDKEGFSEPTRILNTWQFALDGAGLARFSAAFGQLRFEVRPPNLDDLFLQLTDDDS</sequence>
<dbReference type="STRING" id="1818881.A3196_16585"/>
<dbReference type="GO" id="GO:0016887">
    <property type="term" value="F:ATP hydrolysis activity"/>
    <property type="evidence" value="ECO:0007669"/>
    <property type="project" value="InterPro"/>
</dbReference>
<evidence type="ECO:0000256" key="3">
    <source>
        <dbReference type="ARBA" id="ARBA00022458"/>
    </source>
</evidence>
<evidence type="ECO:0000256" key="2">
    <source>
        <dbReference type="ARBA" id="ARBA00022448"/>
    </source>
</evidence>
<evidence type="ECO:0000256" key="5">
    <source>
        <dbReference type="ARBA" id="ARBA00022840"/>
    </source>
</evidence>
<name>A0A1E2UTY2_9GAMM</name>
<dbReference type="PANTHER" id="PTHR42711">
    <property type="entry name" value="ABC TRANSPORTER ATP-BINDING PROTEIN"/>
    <property type="match status" value="1"/>
</dbReference>
<dbReference type="Pfam" id="PF00005">
    <property type="entry name" value="ABC_tran"/>
    <property type="match status" value="1"/>
</dbReference>
<reference evidence="7 8" key="1">
    <citation type="submission" date="2016-03" db="EMBL/GenBank/DDBJ databases">
        <title>Chemosynthetic sulphur-oxidizing symbionts of marine invertebrate animals are capable of nitrogen fixation.</title>
        <authorList>
            <person name="Petersen J.M."/>
            <person name="Kemper A."/>
            <person name="Gruber-Vodicka H."/>
            <person name="Cardini U."/>
            <person name="Geest Mvander."/>
            <person name="Kleiner M."/>
            <person name="Bulgheresi S."/>
            <person name="Fussmann M."/>
            <person name="Herbold C."/>
            <person name="Seah B.K.B."/>
            <person name="Antony C.Paul."/>
            <person name="Liu D."/>
            <person name="Belitz A."/>
            <person name="Weber M."/>
        </authorList>
    </citation>
    <scope>NUCLEOTIDE SEQUENCE [LARGE SCALE GENOMIC DNA]</scope>
    <source>
        <strain evidence="7">G_D</strain>
    </source>
</reference>
<evidence type="ECO:0000313" key="7">
    <source>
        <dbReference type="EMBL" id="ODB98227.1"/>
    </source>
</evidence>
<evidence type="ECO:0000256" key="1">
    <source>
        <dbReference type="ARBA" id="ARBA00005417"/>
    </source>
</evidence>
<dbReference type="Proteomes" id="UP000094849">
    <property type="component" value="Unassembled WGS sequence"/>
</dbReference>
<dbReference type="Gene3D" id="3.40.50.300">
    <property type="entry name" value="P-loop containing nucleotide triphosphate hydrolases"/>
    <property type="match status" value="1"/>
</dbReference>
<keyword evidence="8" id="KW-1185">Reference proteome</keyword>
<dbReference type="EMBL" id="LVJZ01000003">
    <property type="protein sequence ID" value="ODB98227.1"/>
    <property type="molecule type" value="Genomic_DNA"/>
</dbReference>
<keyword evidence="2" id="KW-0813">Transport</keyword>
<keyword evidence="3" id="KW-0536">Nodulation</keyword>
<accession>A0A1E2UTY2</accession>
<evidence type="ECO:0000256" key="4">
    <source>
        <dbReference type="ARBA" id="ARBA00022741"/>
    </source>
</evidence>